<sequence>MNGHICPECGTDRGAASEDGRPGCGCAEWAAEAARAERSAEAAAADFHPLRIRPYVTFEGPDSPHAPAAPGMPGAHDGYASLPPSPSAQPYAEGEPDGGAATMTLGVVRGPESGAGEGREYRSGSVSGSDFDSGSGSDSGFGNGYELDFERGSAAPLPEQRRGPAVWLAVGAAAVAVVGIAAFAGGLFSEADERDRALPDMVTGAPSVSDAPEASASRTGAGSPSALPSASASASASASGSASASASVSASASPAVAGASAVGALPGSSKSAAPTAAVSASTVRATDAVEQSPEPAAGTVLSRGARGPEVTELQDRLAQVWLYNGPRNGRFNERVEEAVRTYQSYKSIEGDPEGTYGPHTRRALEAETQEP</sequence>
<dbReference type="Gene3D" id="1.10.101.10">
    <property type="entry name" value="PGBD-like superfamily/PGBD"/>
    <property type="match status" value="1"/>
</dbReference>
<dbReference type="SUPFAM" id="SSF47090">
    <property type="entry name" value="PGBD-like"/>
    <property type="match status" value="1"/>
</dbReference>
<evidence type="ECO:0000313" key="4">
    <source>
        <dbReference type="EMBL" id="OEJ27069.1"/>
    </source>
</evidence>
<keyword evidence="5" id="KW-1185">Reference proteome</keyword>
<organism evidence="4 5">
    <name type="scientific">Streptomyces agglomeratus</name>
    <dbReference type="NCBI Taxonomy" id="285458"/>
    <lineage>
        <taxon>Bacteria</taxon>
        <taxon>Bacillati</taxon>
        <taxon>Actinomycetota</taxon>
        <taxon>Actinomycetes</taxon>
        <taxon>Kitasatosporales</taxon>
        <taxon>Streptomycetaceae</taxon>
        <taxon>Streptomyces</taxon>
    </lineage>
</organism>
<feature type="compositionally biased region" description="Low complexity" evidence="1">
    <location>
        <begin position="220"/>
        <end position="238"/>
    </location>
</feature>
<dbReference type="Pfam" id="PF01471">
    <property type="entry name" value="PG_binding_1"/>
    <property type="match status" value="1"/>
</dbReference>
<comment type="caution">
    <text evidence="4">The sequence shown here is derived from an EMBL/GenBank/DDBJ whole genome shotgun (WGS) entry which is preliminary data.</text>
</comment>
<feature type="compositionally biased region" description="Low complexity" evidence="1">
    <location>
        <begin position="259"/>
        <end position="289"/>
    </location>
</feature>
<keyword evidence="2" id="KW-1133">Transmembrane helix</keyword>
<name>A0A1E5PC09_9ACTN</name>
<evidence type="ECO:0000256" key="1">
    <source>
        <dbReference type="SAM" id="MobiDB-lite"/>
    </source>
</evidence>
<reference evidence="4 5" key="1">
    <citation type="submission" date="2016-08" db="EMBL/GenBank/DDBJ databases">
        <title>Complete genome sequence of Streptomyces agglomeratus strain 6-3-2, a novel anti-MRSA actinomycete isolated from Wuli of Tebit, China.</title>
        <authorList>
            <person name="Chen X."/>
        </authorList>
    </citation>
    <scope>NUCLEOTIDE SEQUENCE [LARGE SCALE GENOMIC DNA]</scope>
    <source>
        <strain evidence="4 5">6-3-2</strain>
    </source>
</reference>
<dbReference type="AlphaFoldDB" id="A0A1E5PC09"/>
<evidence type="ECO:0000259" key="3">
    <source>
        <dbReference type="Pfam" id="PF01471"/>
    </source>
</evidence>
<feature type="region of interest" description="Disordered" evidence="1">
    <location>
        <begin position="345"/>
        <end position="371"/>
    </location>
</feature>
<dbReference type="RefSeq" id="WP_069932255.1">
    <property type="nucleotide sequence ID" value="NZ_MEHJ01000001.1"/>
</dbReference>
<proteinExistence type="predicted"/>
<dbReference type="InterPro" id="IPR036366">
    <property type="entry name" value="PGBDSf"/>
</dbReference>
<dbReference type="OrthoDB" id="3874291at2"/>
<dbReference type="Proteomes" id="UP000095759">
    <property type="component" value="Unassembled WGS sequence"/>
</dbReference>
<accession>A0A1E5PC09</accession>
<feature type="region of interest" description="Disordered" evidence="1">
    <location>
        <begin position="1"/>
        <end position="25"/>
    </location>
</feature>
<gene>
    <name evidence="4" type="ORF">AS594_23895</name>
</gene>
<evidence type="ECO:0000313" key="5">
    <source>
        <dbReference type="Proteomes" id="UP000095759"/>
    </source>
</evidence>
<keyword evidence="2" id="KW-0812">Transmembrane</keyword>
<dbReference type="STRING" id="285458.BGM19_13215"/>
<feature type="region of interest" description="Disordered" evidence="1">
    <location>
        <begin position="259"/>
        <end position="309"/>
    </location>
</feature>
<evidence type="ECO:0000256" key="2">
    <source>
        <dbReference type="SAM" id="Phobius"/>
    </source>
</evidence>
<feature type="region of interest" description="Disordered" evidence="1">
    <location>
        <begin position="200"/>
        <end position="238"/>
    </location>
</feature>
<feature type="compositionally biased region" description="Low complexity" evidence="1">
    <location>
        <begin position="123"/>
        <end position="136"/>
    </location>
</feature>
<dbReference type="InterPro" id="IPR002477">
    <property type="entry name" value="Peptidoglycan-bd-like"/>
</dbReference>
<feature type="transmembrane region" description="Helical" evidence="2">
    <location>
        <begin position="165"/>
        <end position="188"/>
    </location>
</feature>
<feature type="region of interest" description="Disordered" evidence="1">
    <location>
        <begin position="55"/>
        <end position="145"/>
    </location>
</feature>
<feature type="compositionally biased region" description="Low complexity" evidence="1">
    <location>
        <begin position="65"/>
        <end position="76"/>
    </location>
</feature>
<dbReference type="InterPro" id="IPR036365">
    <property type="entry name" value="PGBD-like_sf"/>
</dbReference>
<keyword evidence="2" id="KW-0472">Membrane</keyword>
<protein>
    <recommendedName>
        <fullName evidence="3">Peptidoglycan binding-like domain-containing protein</fullName>
    </recommendedName>
</protein>
<feature type="domain" description="Peptidoglycan binding-like" evidence="3">
    <location>
        <begin position="306"/>
        <end position="364"/>
    </location>
</feature>
<dbReference type="EMBL" id="MEHJ01000001">
    <property type="protein sequence ID" value="OEJ27069.1"/>
    <property type="molecule type" value="Genomic_DNA"/>
</dbReference>